<feature type="transmembrane region" description="Helical" evidence="7">
    <location>
        <begin position="257"/>
        <end position="281"/>
    </location>
</feature>
<dbReference type="GO" id="GO:0016020">
    <property type="term" value="C:membrane"/>
    <property type="evidence" value="ECO:0007669"/>
    <property type="project" value="UniProtKB-SubCell"/>
</dbReference>
<dbReference type="PROSITE" id="PS50850">
    <property type="entry name" value="MFS"/>
    <property type="match status" value="1"/>
</dbReference>
<dbReference type="AlphaFoldDB" id="A0A7J7JT83"/>
<evidence type="ECO:0000256" key="7">
    <source>
        <dbReference type="SAM" id="Phobius"/>
    </source>
</evidence>
<feature type="compositionally biased region" description="Low complexity" evidence="6">
    <location>
        <begin position="495"/>
        <end position="508"/>
    </location>
</feature>
<keyword evidence="5 7" id="KW-0472">Membrane</keyword>
<dbReference type="GO" id="GO:0022857">
    <property type="term" value="F:transmembrane transporter activity"/>
    <property type="evidence" value="ECO:0007669"/>
    <property type="project" value="InterPro"/>
</dbReference>
<dbReference type="PANTHER" id="PTHR23506:SF26">
    <property type="entry name" value="MFS-TYPE TRANSPORTER SLC18B1"/>
    <property type="match status" value="1"/>
</dbReference>
<keyword evidence="8" id="KW-0732">Signal</keyword>
<feature type="region of interest" description="Disordered" evidence="6">
    <location>
        <begin position="487"/>
        <end position="509"/>
    </location>
</feature>
<dbReference type="Proteomes" id="UP000593567">
    <property type="component" value="Unassembled WGS sequence"/>
</dbReference>
<feature type="transmembrane region" description="Helical" evidence="7">
    <location>
        <begin position="60"/>
        <end position="79"/>
    </location>
</feature>
<protein>
    <recommendedName>
        <fullName evidence="9">Major facilitator superfamily (MFS) profile domain-containing protein</fullName>
    </recommendedName>
</protein>
<keyword evidence="4 7" id="KW-1133">Transmembrane helix</keyword>
<sequence>MAGWLLFITKSICILASAVQTSSLMGAQLLLLKHICSSATYIYVMHDLEDTETQKERSKIKQILSLIVLCAVQFFAISSESAMYSCYQPAAFLKDMNNVQIGLVFASYELARLLASPVAGLLVARITPKKIGLIGILITGSMCIAFSLAYYASNSYYFLLCMVTRFLAGIGAAFTTVSVMTLAMKSVRFIKTTSIMGIVEVAVGAGHTAGPAIGGALYELSGLVAAFCFIGAALIVLAVFLVILVQNVEVSESNGKSALRLLQIPGMVILFITVIVCNFVISWRMVFYSGFLYDTFGMKPAQVALVFTGVSLFYVLLCPVTSYILGKGYVFSMMVVLLPLNAALLLFLGPSPLLDFIFHGKSYLPLTLTTHFMTMISQQGAYIPPFKAMLDLAVVNGYKEDSLELYGMASGLVNCGLGVGWILGPGIGGKVVEEVGYGFSLTYLAFLQFTLVSIIITYLLAMKLCNKPLRLTADNVCQEHGSLLKNDSLHQTTDNNSSRNSGSNSGSRQVSNIANQLIRRLHTLFDKSVTETSVVPCNPQPKI</sequence>
<comment type="subcellular location">
    <subcellularLocation>
        <location evidence="1">Membrane</location>
        <topology evidence="1">Multi-pass membrane protein</topology>
    </subcellularLocation>
</comment>
<feature type="transmembrane region" description="Helical" evidence="7">
    <location>
        <begin position="99"/>
        <end position="124"/>
    </location>
</feature>
<evidence type="ECO:0000256" key="5">
    <source>
        <dbReference type="ARBA" id="ARBA00023136"/>
    </source>
</evidence>
<feature type="signal peptide" evidence="8">
    <location>
        <begin position="1"/>
        <end position="18"/>
    </location>
</feature>
<dbReference type="InterPro" id="IPR020846">
    <property type="entry name" value="MFS_dom"/>
</dbReference>
<feature type="domain" description="Major facilitator superfamily (MFS) profile" evidence="9">
    <location>
        <begin position="66"/>
        <end position="465"/>
    </location>
</feature>
<dbReference type="InterPro" id="IPR011701">
    <property type="entry name" value="MFS"/>
</dbReference>
<dbReference type="SUPFAM" id="SSF103473">
    <property type="entry name" value="MFS general substrate transporter"/>
    <property type="match status" value="1"/>
</dbReference>
<evidence type="ECO:0000259" key="9">
    <source>
        <dbReference type="PROSITE" id="PS50850"/>
    </source>
</evidence>
<dbReference type="PANTHER" id="PTHR23506">
    <property type="entry name" value="GH10249P"/>
    <property type="match status" value="1"/>
</dbReference>
<feature type="transmembrane region" description="Helical" evidence="7">
    <location>
        <begin position="224"/>
        <end position="245"/>
    </location>
</feature>
<evidence type="ECO:0000256" key="2">
    <source>
        <dbReference type="ARBA" id="ARBA00022448"/>
    </source>
</evidence>
<keyword evidence="2" id="KW-0813">Transport</keyword>
<evidence type="ECO:0000256" key="8">
    <source>
        <dbReference type="SAM" id="SignalP"/>
    </source>
</evidence>
<feature type="chain" id="PRO_5029553518" description="Major facilitator superfamily (MFS) profile domain-containing protein" evidence="8">
    <location>
        <begin position="19"/>
        <end position="543"/>
    </location>
</feature>
<feature type="transmembrane region" description="Helical" evidence="7">
    <location>
        <begin position="301"/>
        <end position="317"/>
    </location>
</feature>
<keyword evidence="3 7" id="KW-0812">Transmembrane</keyword>
<dbReference type="PRINTS" id="PR01036">
    <property type="entry name" value="TCRTETB"/>
</dbReference>
<evidence type="ECO:0000256" key="3">
    <source>
        <dbReference type="ARBA" id="ARBA00022692"/>
    </source>
</evidence>
<evidence type="ECO:0000313" key="11">
    <source>
        <dbReference type="Proteomes" id="UP000593567"/>
    </source>
</evidence>
<evidence type="ECO:0000256" key="6">
    <source>
        <dbReference type="SAM" id="MobiDB-lite"/>
    </source>
</evidence>
<evidence type="ECO:0000256" key="4">
    <source>
        <dbReference type="ARBA" id="ARBA00022989"/>
    </source>
</evidence>
<reference evidence="10" key="1">
    <citation type="submission" date="2020-06" db="EMBL/GenBank/DDBJ databases">
        <title>Draft genome of Bugula neritina, a colonial animal packing powerful symbionts and potential medicines.</title>
        <authorList>
            <person name="Rayko M."/>
        </authorList>
    </citation>
    <scope>NUCLEOTIDE SEQUENCE [LARGE SCALE GENOMIC DNA]</scope>
    <source>
        <strain evidence="10">Kwan_BN1</strain>
    </source>
</reference>
<dbReference type="Gene3D" id="1.20.1250.20">
    <property type="entry name" value="MFS general substrate transporter like domains"/>
    <property type="match status" value="2"/>
</dbReference>
<keyword evidence="11" id="KW-1185">Reference proteome</keyword>
<organism evidence="10 11">
    <name type="scientific">Bugula neritina</name>
    <name type="common">Brown bryozoan</name>
    <name type="synonym">Sertularia neritina</name>
    <dbReference type="NCBI Taxonomy" id="10212"/>
    <lineage>
        <taxon>Eukaryota</taxon>
        <taxon>Metazoa</taxon>
        <taxon>Spiralia</taxon>
        <taxon>Lophotrochozoa</taxon>
        <taxon>Bryozoa</taxon>
        <taxon>Gymnolaemata</taxon>
        <taxon>Cheilostomatida</taxon>
        <taxon>Flustrina</taxon>
        <taxon>Buguloidea</taxon>
        <taxon>Bugulidae</taxon>
        <taxon>Bugula</taxon>
    </lineage>
</organism>
<accession>A0A7J7JT83</accession>
<feature type="transmembrane region" description="Helical" evidence="7">
    <location>
        <begin position="443"/>
        <end position="461"/>
    </location>
</feature>
<comment type="caution">
    <text evidence="10">The sequence shown here is derived from an EMBL/GenBank/DDBJ whole genome shotgun (WGS) entry which is preliminary data.</text>
</comment>
<dbReference type="OrthoDB" id="6147708at2759"/>
<feature type="transmembrane region" description="Helical" evidence="7">
    <location>
        <begin position="157"/>
        <end position="183"/>
    </location>
</feature>
<feature type="transmembrane region" description="Helical" evidence="7">
    <location>
        <begin position="195"/>
        <end position="218"/>
    </location>
</feature>
<dbReference type="InterPro" id="IPR050930">
    <property type="entry name" value="MFS_Vesicular_Transporter"/>
</dbReference>
<dbReference type="InterPro" id="IPR036259">
    <property type="entry name" value="MFS_trans_sf"/>
</dbReference>
<proteinExistence type="predicted"/>
<feature type="transmembrane region" description="Helical" evidence="7">
    <location>
        <begin position="329"/>
        <end position="350"/>
    </location>
</feature>
<dbReference type="Pfam" id="PF07690">
    <property type="entry name" value="MFS_1"/>
    <property type="match status" value="1"/>
</dbReference>
<feature type="transmembrane region" description="Helical" evidence="7">
    <location>
        <begin position="131"/>
        <end position="151"/>
    </location>
</feature>
<gene>
    <name evidence="10" type="ORF">EB796_012816</name>
</gene>
<evidence type="ECO:0000313" key="10">
    <source>
        <dbReference type="EMBL" id="KAF6028874.1"/>
    </source>
</evidence>
<name>A0A7J7JT83_BUGNE</name>
<dbReference type="EMBL" id="VXIV02001899">
    <property type="protein sequence ID" value="KAF6028874.1"/>
    <property type="molecule type" value="Genomic_DNA"/>
</dbReference>
<feature type="transmembrane region" description="Helical" evidence="7">
    <location>
        <begin position="403"/>
        <end position="423"/>
    </location>
</feature>
<evidence type="ECO:0000256" key="1">
    <source>
        <dbReference type="ARBA" id="ARBA00004141"/>
    </source>
</evidence>